<dbReference type="Gene3D" id="3.40.50.150">
    <property type="entry name" value="Vaccinia Virus protein VP39"/>
    <property type="match status" value="1"/>
</dbReference>
<dbReference type="PANTHER" id="PTHR31760">
    <property type="entry name" value="S-ADENOSYL-L-METHIONINE-DEPENDENT METHYLTRANSFERASES SUPERFAMILY PROTEIN"/>
    <property type="match status" value="1"/>
</dbReference>
<evidence type="ECO:0000313" key="7">
    <source>
        <dbReference type="EMBL" id="VEU62655.1"/>
    </source>
</evidence>
<reference evidence="7 8" key="1">
    <citation type="submission" date="2019-01" db="EMBL/GenBank/DDBJ databases">
        <authorList>
            <consortium name="Pathogen Informatics"/>
        </authorList>
    </citation>
    <scope>NUCLEOTIDE SEQUENCE [LARGE SCALE GENOMIC DNA]</scope>
    <source>
        <strain evidence="7 8">NCTC10125</strain>
    </source>
</reference>
<feature type="binding site" evidence="6">
    <location>
        <begin position="127"/>
        <end position="128"/>
    </location>
    <ligand>
        <name>S-adenosyl-L-methionine</name>
        <dbReference type="ChEBI" id="CHEBI:59789"/>
    </ligand>
</feature>
<feature type="binding site" evidence="6">
    <location>
        <position position="82"/>
    </location>
    <ligand>
        <name>S-adenosyl-L-methionine</name>
        <dbReference type="ChEBI" id="CHEBI:59789"/>
    </ligand>
</feature>
<protein>
    <recommendedName>
        <fullName evidence="6">Ribosomal RNA small subunit methyltransferase G</fullName>
        <ecNumber evidence="6">2.1.1.-</ecNumber>
    </recommendedName>
    <alternativeName>
        <fullName evidence="6">16S rRNA 7-methylguanosine methyltransferase</fullName>
        <shortName evidence="6">16S rRNA m7G methyltransferase</shortName>
    </alternativeName>
</protein>
<comment type="function">
    <text evidence="6">Specifically methylates the N7 position of a guanine in 16S rRNA.</text>
</comment>
<evidence type="ECO:0000256" key="1">
    <source>
        <dbReference type="ARBA" id="ARBA00022490"/>
    </source>
</evidence>
<dbReference type="RefSeq" id="WP_044635808.1">
    <property type="nucleotide sequence ID" value="NZ_CP007229.1"/>
</dbReference>
<dbReference type="NCBIfam" id="TIGR00138">
    <property type="entry name" value="rsmG_gidB"/>
    <property type="match status" value="1"/>
</dbReference>
<dbReference type="EMBL" id="LR214971">
    <property type="protein sequence ID" value="VEU62655.1"/>
    <property type="molecule type" value="Genomic_DNA"/>
</dbReference>
<proteinExistence type="inferred from homology"/>
<dbReference type="InterPro" id="IPR029063">
    <property type="entry name" value="SAM-dependent_MTases_sf"/>
</dbReference>
<evidence type="ECO:0000256" key="4">
    <source>
        <dbReference type="ARBA" id="ARBA00022679"/>
    </source>
</evidence>
<dbReference type="PANTHER" id="PTHR31760:SF0">
    <property type="entry name" value="S-ADENOSYL-L-METHIONINE-DEPENDENT METHYLTRANSFERASES SUPERFAMILY PROTEIN"/>
    <property type="match status" value="1"/>
</dbReference>
<keyword evidence="4 6" id="KW-0808">Transferase</keyword>
<evidence type="ECO:0000256" key="3">
    <source>
        <dbReference type="ARBA" id="ARBA00022603"/>
    </source>
</evidence>
<sequence>MYKEKTKLVVTQSQFEKLEEYVKLIEFNNKHFNLTGFSGDILWKEGIFESISTMNFIVKMIKGDKNELKKVKILDIGSGAGFPSIPFLIANPEIDLTISESMRKRCRFLKDVSEKLAIKFTLICKPVQEINNKNFDIITARAVANLEKLDQITRKFQSPKTNLAFIKGPKVFDEAKSCKNCNYQIIDFINNLDKKIYIVTK</sequence>
<feature type="binding site" evidence="6">
    <location>
        <position position="141"/>
    </location>
    <ligand>
        <name>S-adenosyl-L-methionine</name>
        <dbReference type="ChEBI" id="CHEBI:59789"/>
    </ligand>
</feature>
<dbReference type="InterPro" id="IPR003682">
    <property type="entry name" value="rRNA_ssu_MeTfrase_G"/>
</dbReference>
<dbReference type="EC" id="2.1.1.-" evidence="6"/>
<comment type="caution">
    <text evidence="6">Lacks conserved residue(s) required for the propagation of feature annotation.</text>
</comment>
<comment type="subcellular location">
    <subcellularLocation>
        <location evidence="6">Cytoplasm</location>
    </subcellularLocation>
</comment>
<dbReference type="GO" id="GO:0070043">
    <property type="term" value="F:rRNA (guanine-N7-)-methyltransferase activity"/>
    <property type="evidence" value="ECO:0007669"/>
    <property type="project" value="UniProtKB-UniRule"/>
</dbReference>
<dbReference type="AlphaFoldDB" id="A0AAJ5TCY2"/>
<evidence type="ECO:0000256" key="6">
    <source>
        <dbReference type="HAMAP-Rule" id="MF_00074"/>
    </source>
</evidence>
<dbReference type="Proteomes" id="UP000289629">
    <property type="component" value="Chromosome"/>
</dbReference>
<evidence type="ECO:0000313" key="8">
    <source>
        <dbReference type="Proteomes" id="UP000289629"/>
    </source>
</evidence>
<gene>
    <name evidence="7" type="primary">gidB</name>
    <name evidence="6" type="synonym">rsmG</name>
    <name evidence="7" type="ORF">NCTC10125_00728</name>
</gene>
<dbReference type="GO" id="GO:0005829">
    <property type="term" value="C:cytosol"/>
    <property type="evidence" value="ECO:0007669"/>
    <property type="project" value="TreeGrafter"/>
</dbReference>
<name>A0AAJ5TCY2_9BACT</name>
<feature type="binding site" evidence="6">
    <location>
        <position position="77"/>
    </location>
    <ligand>
        <name>S-adenosyl-L-methionine</name>
        <dbReference type="ChEBI" id="CHEBI:59789"/>
    </ligand>
</feature>
<keyword evidence="3 6" id="KW-0489">Methyltransferase</keyword>
<organism evidence="7 8">
    <name type="scientific">Mesomycoplasma dispar</name>
    <dbReference type="NCBI Taxonomy" id="86660"/>
    <lineage>
        <taxon>Bacteria</taxon>
        <taxon>Bacillati</taxon>
        <taxon>Mycoplasmatota</taxon>
        <taxon>Mycoplasmoidales</taxon>
        <taxon>Metamycoplasmataceae</taxon>
        <taxon>Mesomycoplasma</taxon>
    </lineage>
</organism>
<keyword evidence="5 6" id="KW-0949">S-adenosyl-L-methionine</keyword>
<evidence type="ECO:0000256" key="5">
    <source>
        <dbReference type="ARBA" id="ARBA00022691"/>
    </source>
</evidence>
<keyword evidence="1 6" id="KW-0963">Cytoplasm</keyword>
<accession>A0AAJ5TCY2</accession>
<keyword evidence="2 6" id="KW-0698">rRNA processing</keyword>
<dbReference type="Pfam" id="PF02527">
    <property type="entry name" value="GidB"/>
    <property type="match status" value="1"/>
</dbReference>
<comment type="similarity">
    <text evidence="6">Belongs to the methyltransferase superfamily. RNA methyltransferase RsmG family.</text>
</comment>
<dbReference type="PIRSF" id="PIRSF003078">
    <property type="entry name" value="GidB"/>
    <property type="match status" value="1"/>
</dbReference>
<dbReference type="KEGG" id="mds:MDIS_03855"/>
<evidence type="ECO:0000256" key="2">
    <source>
        <dbReference type="ARBA" id="ARBA00022552"/>
    </source>
</evidence>
<dbReference type="HAMAP" id="MF_00074">
    <property type="entry name" value="16SrRNA_methyltr_G"/>
    <property type="match status" value="1"/>
</dbReference>
<dbReference type="SUPFAM" id="SSF53335">
    <property type="entry name" value="S-adenosyl-L-methionine-dependent methyltransferases"/>
    <property type="match status" value="1"/>
</dbReference>